<reference evidence="3" key="1">
    <citation type="submission" date="2024-02" db="EMBL/GenBank/DDBJ databases">
        <authorList>
            <consortium name="ELIXIR-Norway"/>
            <consortium name="Elixir Norway"/>
        </authorList>
    </citation>
    <scope>NUCLEOTIDE SEQUENCE</scope>
</reference>
<sequence length="480" mass="52146">MLNTKSTAVLSLLLPRTWRVSSACRGENLCSERVLYTFACSYGRVQKPQLVSPFPFRTRAPPRSKFTGVQANASHTMEQETGTLLPGRAQASETTEFAKSFTNAGEGHFRSLPTHNEIAGELKVSSLGLGTYLGPESDSADTEYSQAILKAFNLGINLLDTAVNYRSMRSERAVGNAVATALAQGIVTRNQVVVCTKGGYFTFDGNRPANPRQWIQENFVAKGIFSWSEFAAGCHCMTPAYLKNQLEISRKNLGLETIDIYYVHNPETQLTEVLADVFKKRICDAFGALEEACAEGKISAYGVATWNGFRVPYNKRGHLSLEDLVHAAEDAGGEGHHFRVIQLPFNLSLTEAETAATQIVNGKQMSLLDAARQLNISVVASASLMQAQLCNGLPEEVRGVFSDLGNEPTDAQCALQFVRTTPGITTALAGMRSVAHVEENAGIIPHSATPRHRSDLGVQTVALGRATCTDDNDNNGVRPW</sequence>
<dbReference type="InterPro" id="IPR023210">
    <property type="entry name" value="NADP_OxRdtase_dom"/>
</dbReference>
<dbReference type="Gene3D" id="3.20.20.100">
    <property type="entry name" value="NADP-dependent oxidoreductase domain"/>
    <property type="match status" value="1"/>
</dbReference>
<keyword evidence="4" id="KW-1185">Reference proteome</keyword>
<dbReference type="Proteomes" id="UP001497512">
    <property type="component" value="Chromosome 8"/>
</dbReference>
<dbReference type="EMBL" id="OZ019900">
    <property type="protein sequence ID" value="CAK9234932.1"/>
    <property type="molecule type" value="Genomic_DNA"/>
</dbReference>
<dbReference type="PANTHER" id="PTHR43312">
    <property type="entry name" value="D-THREO-ALDOSE 1-DEHYDROGENASE"/>
    <property type="match status" value="1"/>
</dbReference>
<name>A0ABP0V0Z6_9BRYO</name>
<dbReference type="SUPFAM" id="SSF51430">
    <property type="entry name" value="NAD(P)-linked oxidoreductase"/>
    <property type="match status" value="1"/>
</dbReference>
<protein>
    <recommendedName>
        <fullName evidence="2">NADP-dependent oxidoreductase domain-containing protein</fullName>
    </recommendedName>
</protein>
<evidence type="ECO:0000313" key="4">
    <source>
        <dbReference type="Proteomes" id="UP001497512"/>
    </source>
</evidence>
<evidence type="ECO:0000313" key="3">
    <source>
        <dbReference type="EMBL" id="CAK9234932.1"/>
    </source>
</evidence>
<dbReference type="InterPro" id="IPR053135">
    <property type="entry name" value="AKR2_Oxidoreductase"/>
</dbReference>
<proteinExistence type="predicted"/>
<organism evidence="3 4">
    <name type="scientific">Sphagnum troendelagicum</name>
    <dbReference type="NCBI Taxonomy" id="128251"/>
    <lineage>
        <taxon>Eukaryota</taxon>
        <taxon>Viridiplantae</taxon>
        <taxon>Streptophyta</taxon>
        <taxon>Embryophyta</taxon>
        <taxon>Bryophyta</taxon>
        <taxon>Sphagnophytina</taxon>
        <taxon>Sphagnopsida</taxon>
        <taxon>Sphagnales</taxon>
        <taxon>Sphagnaceae</taxon>
        <taxon>Sphagnum</taxon>
    </lineage>
</organism>
<evidence type="ECO:0000259" key="2">
    <source>
        <dbReference type="Pfam" id="PF00248"/>
    </source>
</evidence>
<keyword evidence="1" id="KW-0732">Signal</keyword>
<dbReference type="Pfam" id="PF00248">
    <property type="entry name" value="Aldo_ket_red"/>
    <property type="match status" value="1"/>
</dbReference>
<evidence type="ECO:0000256" key="1">
    <source>
        <dbReference type="SAM" id="SignalP"/>
    </source>
</evidence>
<feature type="domain" description="NADP-dependent oxidoreductase" evidence="2">
    <location>
        <begin position="127"/>
        <end position="306"/>
    </location>
</feature>
<gene>
    <name evidence="3" type="ORF">CSSPTR1EN2_LOCUS22464</name>
</gene>
<feature type="signal peptide" evidence="1">
    <location>
        <begin position="1"/>
        <end position="23"/>
    </location>
</feature>
<dbReference type="CDD" id="cd19099">
    <property type="entry name" value="AKR_unchar"/>
    <property type="match status" value="1"/>
</dbReference>
<accession>A0ABP0V0Z6</accession>
<dbReference type="PANTHER" id="PTHR43312:SF1">
    <property type="entry name" value="NADP-DEPENDENT OXIDOREDUCTASE DOMAIN-CONTAINING PROTEIN"/>
    <property type="match status" value="1"/>
</dbReference>
<dbReference type="InterPro" id="IPR036812">
    <property type="entry name" value="NAD(P)_OxRdtase_dom_sf"/>
</dbReference>
<feature type="chain" id="PRO_5045982748" description="NADP-dependent oxidoreductase domain-containing protein" evidence="1">
    <location>
        <begin position="24"/>
        <end position="480"/>
    </location>
</feature>